<dbReference type="RefSeq" id="XP_022250778.1">
    <property type="nucleotide sequence ID" value="XM_022395070.1"/>
</dbReference>
<reference evidence="2 3" key="1">
    <citation type="submission" date="2025-05" db="UniProtKB">
        <authorList>
            <consortium name="RefSeq"/>
        </authorList>
    </citation>
    <scope>IDENTIFICATION</scope>
    <source>
        <tissue evidence="2 3">Muscle</tissue>
    </source>
</reference>
<evidence type="ECO:0000313" key="6">
    <source>
        <dbReference type="RefSeq" id="XP_022250779.1"/>
    </source>
</evidence>
<evidence type="ECO:0000313" key="4">
    <source>
        <dbReference type="RefSeq" id="XP_022250777.1"/>
    </source>
</evidence>
<keyword evidence="1" id="KW-1185">Reference proteome</keyword>
<organism evidence="1 2">
    <name type="scientific">Limulus polyphemus</name>
    <name type="common">Atlantic horseshoe crab</name>
    <dbReference type="NCBI Taxonomy" id="6850"/>
    <lineage>
        <taxon>Eukaryota</taxon>
        <taxon>Metazoa</taxon>
        <taxon>Ecdysozoa</taxon>
        <taxon>Arthropoda</taxon>
        <taxon>Chelicerata</taxon>
        <taxon>Merostomata</taxon>
        <taxon>Xiphosura</taxon>
        <taxon>Limulidae</taxon>
        <taxon>Limulus</taxon>
    </lineage>
</organism>
<proteinExistence type="predicted"/>
<dbReference type="RefSeq" id="XP_022250779.1">
    <property type="nucleotide sequence ID" value="XM_022395071.1"/>
</dbReference>
<dbReference type="Proteomes" id="UP000694941">
    <property type="component" value="Unplaced"/>
</dbReference>
<evidence type="ECO:0000313" key="5">
    <source>
        <dbReference type="RefSeq" id="XP_022250778.1"/>
    </source>
</evidence>
<evidence type="ECO:0000313" key="2">
    <source>
        <dbReference type="RefSeq" id="XP_022250775.1"/>
    </source>
</evidence>
<dbReference type="SUPFAM" id="SSF56104">
    <property type="entry name" value="SAICAR synthase-like"/>
    <property type="match status" value="1"/>
</dbReference>
<dbReference type="GeneID" id="106466988"/>
<dbReference type="RefSeq" id="XP_022250777.1">
    <property type="nucleotide sequence ID" value="XM_022395069.1"/>
</dbReference>
<gene>
    <name evidence="2 3 4 5 6" type="primary">LOC106466988</name>
</gene>
<sequence>MAAESGGTCQPVQLEPFIHQVGGSSSMLRLDDYTLCKPLIPRELDFYESLPDKLKKFTPEYKDLDYIQPSFEIGIIEVKFTEDSDGYVTLTAYPPQKVYHQGLSLSDGELYREKHGKNRLQHR</sequence>
<protein>
    <submittedName>
        <fullName evidence="2 3">Inositol hexakisphosphate kinase 1-like isoform X1</fullName>
    </submittedName>
</protein>
<accession>A0ABM1T4G9</accession>
<dbReference type="RefSeq" id="XP_022250775.1">
    <property type="nucleotide sequence ID" value="XM_022395067.1"/>
</dbReference>
<evidence type="ECO:0000313" key="3">
    <source>
        <dbReference type="RefSeq" id="XP_022250776.1"/>
    </source>
</evidence>
<evidence type="ECO:0000313" key="1">
    <source>
        <dbReference type="Proteomes" id="UP000694941"/>
    </source>
</evidence>
<dbReference type="RefSeq" id="XP_022250776.1">
    <property type="nucleotide sequence ID" value="XM_022395068.1"/>
</dbReference>
<name>A0ABM1T4G9_LIMPO</name>